<dbReference type="InterPro" id="IPR056064">
    <property type="entry name" value="DUF7647"/>
</dbReference>
<dbReference type="STRING" id="4537.A0A0E0L5X7"/>
<dbReference type="InterPro" id="IPR007309">
    <property type="entry name" value="TFIIIC_Bblock-bd"/>
</dbReference>
<dbReference type="GO" id="GO:0006384">
    <property type="term" value="P:transcription initiation at RNA polymerase III promoter"/>
    <property type="evidence" value="ECO:0007669"/>
    <property type="project" value="InterPro"/>
</dbReference>
<feature type="compositionally biased region" description="Polar residues" evidence="6">
    <location>
        <begin position="1197"/>
        <end position="1219"/>
    </location>
</feature>
<dbReference type="Pfam" id="PF24655">
    <property type="entry name" value="DUF7645"/>
    <property type="match status" value="1"/>
</dbReference>
<reference evidence="14" key="1">
    <citation type="submission" date="2015-04" db="UniProtKB">
        <authorList>
            <consortium name="EnsemblPlants"/>
        </authorList>
    </citation>
    <scope>IDENTIFICATION</scope>
</reference>
<dbReference type="SUPFAM" id="SSF46785">
    <property type="entry name" value="Winged helix' DNA-binding domain"/>
    <property type="match status" value="1"/>
</dbReference>
<feature type="compositionally biased region" description="Basic residues" evidence="6">
    <location>
        <begin position="1439"/>
        <end position="1458"/>
    </location>
</feature>
<name>A0A0E0L5X7_ORYPU</name>
<dbReference type="InterPro" id="IPR044210">
    <property type="entry name" value="Tfc3-like"/>
</dbReference>
<dbReference type="HOGENOM" id="CLU_000924_0_0_1"/>
<evidence type="ECO:0000256" key="2">
    <source>
        <dbReference type="ARBA" id="ARBA00022553"/>
    </source>
</evidence>
<dbReference type="InterPro" id="IPR056062">
    <property type="entry name" value="DUF7645"/>
</dbReference>
<accession>A0A0E0L5X7</accession>
<evidence type="ECO:0000259" key="7">
    <source>
        <dbReference type="Pfam" id="PF04182"/>
    </source>
</evidence>
<feature type="domain" description="DUF7645" evidence="11">
    <location>
        <begin position="876"/>
        <end position="933"/>
    </location>
</feature>
<evidence type="ECO:0000259" key="11">
    <source>
        <dbReference type="Pfam" id="PF24655"/>
    </source>
</evidence>
<feature type="region of interest" description="Disordered" evidence="6">
    <location>
        <begin position="1412"/>
        <end position="1458"/>
    </location>
</feature>
<dbReference type="InterPro" id="IPR035625">
    <property type="entry name" value="Tfc3-like_eWH"/>
</dbReference>
<proteinExistence type="predicted"/>
<dbReference type="GO" id="GO:0005634">
    <property type="term" value="C:nucleus"/>
    <property type="evidence" value="ECO:0007669"/>
    <property type="project" value="UniProtKB-SubCell"/>
</dbReference>
<feature type="domain" description="GTF3C1 extended winged-helix" evidence="9">
    <location>
        <begin position="509"/>
        <end position="617"/>
    </location>
</feature>
<dbReference type="GO" id="GO:0042791">
    <property type="term" value="P:5S class rRNA transcription by RNA polymerase III"/>
    <property type="evidence" value="ECO:0007669"/>
    <property type="project" value="TreeGrafter"/>
</dbReference>
<dbReference type="Pfam" id="PF24101">
    <property type="entry name" value="WHD_GTF3C1"/>
    <property type="match status" value="1"/>
</dbReference>
<sequence length="1852" mass="209051">MDALVSAALEEVSARLSAGIPVTDLWAALHGALEAAGLPIGPAVKRAIWARLIVLPVISVVLAEAEGPPVDDPKVGVEEAEQLGMRLVASAALRDNFLGMYDLRYSKSEMSAIQKKALQRVGASRTSGVTQNDLCKNFGMKGNNFHYIVQSLQSQKLIVRRSTIIKFKSNGAEKEDASQNKQVINTNSLYLSRYAKDCMSSHQRIEIIKPEQLVSNEETNIDDRQDGTFGVNYINDVSIHDYLPAMKTICDKLEEASGKALVVSDIKINLNYRMAFGHRAWRNVLHRLRDAQLVEEFDAKVDDKIVRCLRLLKKFDPNEFLTKPQTSNCKLGKKGQTTDQIMELPLENFIYDMISAQGPKGITLVELGKRLGHNNSKRLHKRVSSMLERFKLICEAEVPDKTSQYRVWTSKNFSHYKSGIALQNFDVLLDDHDYCADLWSLAPYKGSGPPRPKGDSCVDNKFLFEEECSDKPIGPHPLSNRETCVGASQLLEEDKSTLGKRKRCHRPTSIRDDQRHKRILHMLKKKKFVLMVELHKWLERLEKENGKIMDRKTLISTVNKLQKEGSCKCIKVSVPLVTNYARNHLVDVILHSSVGDLSMELVNEIKDRQRNFDTETRSRAVTKLKKKQQTAAIHGLRIPCRVKVNKPLVLEAIYANGFIGAKMIRAKLLHKFLWLYVSGLSNRCSPSDYAKEGHLNKNLNQSCLLFSMSAAIKKMPFELFLQVVGSAKKIDSVITKCSLGETLSEIPTKEYDQLMDTHTKGRLSRLITILDKLKLIQLAKESVEDSGVQSDAVPTYSLVLRPYIEEPTPKLLPSSHIGVNNRPKFRHDFMLSKQESVDAYWETLEYCHLTAGFAEPSSAFPGCSVPEVYHPRSWSSLRVMTTEQRLELQQRVMNVTEKGKLSYKDCRIIAKDLNLSVQQVLCVSSQNRQRHRQLRVPVTRSQQKVSSGSTSQKRKRSADEITLKFIKQKVKASGSAQQRSSQSIPNEEVTERISLSYPDLPEHLPVSKTSRTPTYHIDSAVHTDEDNESSPMINRSNLVRRCMESSKNKGKIMKEKKIFWTYESDRKLLMIYTRYRAAHGARSSRVDWNSLSDLPASPAACCRRMSDLRAKLYIRLAVSQFCNLLGIRYAKYLERERISKARGLLCQVSNSNNENCEDSEQFNWDNFEDQEIRSALNEVLEFIELEKMDQTKKISSKNEVSNDANAKETPTGQEQTVSHCVTSTSTAVPESGPHEHVKLYRHPTAIHASKNMENFFRSHEEVIIPNKDEITKRDVCKSLAVANALELLKLVFLSTSSGPEVQASLTATFQLYSEREIFTAFSFLRERNFMVTGNGTKPATLSGKFFFNASHSPFPFGSGKKASEFSKWLIAQQKNAMDSRVYLYRDLQCGEIVHLFSLVLSGEMCISPSLPSKGVGEADEPNSRIPSVEDTSELDDSTHKRKADKVKLKSSKSKKHKPLPKIESDFCYRREKGFPRIQVALNQEKNQTINLMHALHDEECLIFTLAREMGNKDVSSQVESQKMLSYLNNSSSCRCLLSASHLERSYSGWPWDAMNIYAKQLPSLSCCKDESFILSSDMFRNAFSVIHQTGEQGMDLREMSQALHPLGMQFIKVIIDTLEIFKLVFKVNAYDGVQIVDTLHKSKYHITTLAKYSGCSCLRDPSFEIAETGDAENTLKDKHGMASNLQRTVKMLSDGHTVTVLGVQSNSSSPHMQSGEDERPSTLTQDNGGSGCCHACGGHIYHPILPWINGDGSMNGTVYEGLSRRIIGYIMQYPGVVEEHLICQMGVLNPQTCRTLLEQLAVDEHIYVRVFDEPVPVAPTTLQSLLKQHGHCKEPSKCRRRYFANPTSTFLL</sequence>
<evidence type="ECO:0000256" key="5">
    <source>
        <dbReference type="ARBA" id="ARBA00023242"/>
    </source>
</evidence>
<dbReference type="Proteomes" id="UP000026962">
    <property type="component" value="Chromosome 5"/>
</dbReference>
<dbReference type="InterPro" id="IPR056467">
    <property type="entry name" value="eWH_GTF3C1"/>
</dbReference>
<dbReference type="CDD" id="cd16169">
    <property type="entry name" value="Tau138_eWH"/>
    <property type="match status" value="1"/>
</dbReference>
<dbReference type="Pfam" id="PF24658">
    <property type="entry name" value="DUF7647"/>
    <property type="match status" value="1"/>
</dbReference>
<evidence type="ECO:0000313" key="15">
    <source>
        <dbReference type="Proteomes" id="UP000026962"/>
    </source>
</evidence>
<comment type="subcellular location">
    <subcellularLocation>
        <location evidence="1">Nucleus</location>
    </subcellularLocation>
</comment>
<dbReference type="GO" id="GO:0000127">
    <property type="term" value="C:transcription factor TFIIIC complex"/>
    <property type="evidence" value="ECO:0007669"/>
    <property type="project" value="InterPro"/>
</dbReference>
<dbReference type="InterPro" id="IPR056020">
    <property type="entry name" value="DUF7599"/>
</dbReference>
<keyword evidence="15" id="KW-1185">Reference proteome</keyword>
<dbReference type="Gramene" id="OPUNC05G23920.1">
    <property type="protein sequence ID" value="OPUNC05G23920.1"/>
    <property type="gene ID" value="OPUNC05G23920"/>
</dbReference>
<organism evidence="14">
    <name type="scientific">Oryza punctata</name>
    <name type="common">Red rice</name>
    <dbReference type="NCBI Taxonomy" id="4537"/>
    <lineage>
        <taxon>Eukaryota</taxon>
        <taxon>Viridiplantae</taxon>
        <taxon>Streptophyta</taxon>
        <taxon>Embryophyta</taxon>
        <taxon>Tracheophyta</taxon>
        <taxon>Spermatophyta</taxon>
        <taxon>Magnoliopsida</taxon>
        <taxon>Liliopsida</taxon>
        <taxon>Poales</taxon>
        <taxon>Poaceae</taxon>
        <taxon>BOP clade</taxon>
        <taxon>Oryzoideae</taxon>
        <taxon>Oryzeae</taxon>
        <taxon>Oryzinae</taxon>
        <taxon>Oryza</taxon>
    </lineage>
</organism>
<feature type="domain" description="DUF7647" evidence="13">
    <location>
        <begin position="699"/>
        <end position="875"/>
    </location>
</feature>
<feature type="region of interest" description="Disordered" evidence="6">
    <location>
        <begin position="931"/>
        <end position="960"/>
    </location>
</feature>
<evidence type="ECO:0000313" key="14">
    <source>
        <dbReference type="EnsemblPlants" id="OPUNC05G23920.1"/>
    </source>
</evidence>
<feature type="compositionally biased region" description="Polar residues" evidence="6">
    <location>
        <begin position="1703"/>
        <end position="1712"/>
    </location>
</feature>
<keyword evidence="2" id="KW-0597">Phosphoprotein</keyword>
<dbReference type="PANTHER" id="PTHR15180:SF1">
    <property type="entry name" value="GENERAL TRANSCRIPTION FACTOR 3C POLYPEPTIDE 1"/>
    <property type="match status" value="1"/>
</dbReference>
<keyword evidence="3" id="KW-0238">DNA-binding</keyword>
<dbReference type="Pfam" id="PF24538">
    <property type="entry name" value="DUF7599"/>
    <property type="match status" value="1"/>
</dbReference>
<dbReference type="OMA" id="ALHDEEC"/>
<dbReference type="Pfam" id="PF23704">
    <property type="entry name" value="WHD_GTF3C1_N"/>
    <property type="match status" value="1"/>
</dbReference>
<keyword evidence="4" id="KW-0804">Transcription</keyword>
<evidence type="ECO:0000259" key="9">
    <source>
        <dbReference type="Pfam" id="PF24101"/>
    </source>
</evidence>
<feature type="domain" description="General transcription factor 3C polypeptide 1 winged-helix" evidence="8">
    <location>
        <begin position="1"/>
        <end position="101"/>
    </location>
</feature>
<dbReference type="InterPro" id="IPR056063">
    <property type="entry name" value="DUF7646"/>
</dbReference>
<keyword evidence="5" id="KW-0539">Nucleus</keyword>
<feature type="region of interest" description="Disordered" evidence="6">
    <location>
        <begin position="1703"/>
        <end position="1726"/>
    </location>
</feature>
<protein>
    <submittedName>
        <fullName evidence="14">Uncharacterized protein</fullName>
    </submittedName>
</protein>
<feature type="compositionally biased region" description="Polar residues" evidence="6">
    <location>
        <begin position="939"/>
        <end position="951"/>
    </location>
</feature>
<evidence type="ECO:0000256" key="6">
    <source>
        <dbReference type="SAM" id="MobiDB-lite"/>
    </source>
</evidence>
<dbReference type="eggNOG" id="ENOG502QPUA">
    <property type="taxonomic scope" value="Eukaryota"/>
</dbReference>
<evidence type="ECO:0000256" key="3">
    <source>
        <dbReference type="ARBA" id="ARBA00023125"/>
    </source>
</evidence>
<dbReference type="InterPro" id="IPR036390">
    <property type="entry name" value="WH_DNA-bd_sf"/>
</dbReference>
<dbReference type="PANTHER" id="PTHR15180">
    <property type="entry name" value="GENERAL TRANSCRIPTION FACTOR 3C POLYPEPTIDE 1"/>
    <property type="match status" value="1"/>
</dbReference>
<evidence type="ECO:0000256" key="1">
    <source>
        <dbReference type="ARBA" id="ARBA00004123"/>
    </source>
</evidence>
<dbReference type="Pfam" id="PF04182">
    <property type="entry name" value="B-block_TFIIIC"/>
    <property type="match status" value="1"/>
</dbReference>
<feature type="region of interest" description="Disordered" evidence="6">
    <location>
        <begin position="1193"/>
        <end position="1219"/>
    </location>
</feature>
<feature type="domain" description="DUF7646" evidence="12">
    <location>
        <begin position="332"/>
        <end position="416"/>
    </location>
</feature>
<reference evidence="14" key="2">
    <citation type="submission" date="2018-05" db="EMBL/GenBank/DDBJ databases">
        <title>OpunRS2 (Oryza punctata Reference Sequence Version 2).</title>
        <authorList>
            <person name="Zhang J."/>
            <person name="Kudrna D."/>
            <person name="Lee S."/>
            <person name="Talag J."/>
            <person name="Welchert J."/>
            <person name="Wing R.A."/>
        </authorList>
    </citation>
    <scope>NUCLEOTIDE SEQUENCE [LARGE SCALE GENOMIC DNA]</scope>
</reference>
<dbReference type="GO" id="GO:0003677">
    <property type="term" value="F:DNA binding"/>
    <property type="evidence" value="ECO:0007669"/>
    <property type="project" value="UniProtKB-KW"/>
</dbReference>
<feature type="domain" description="DUF7599" evidence="10">
    <location>
        <begin position="240"/>
        <end position="322"/>
    </location>
</feature>
<evidence type="ECO:0000259" key="8">
    <source>
        <dbReference type="Pfam" id="PF23704"/>
    </source>
</evidence>
<dbReference type="Pfam" id="PF24657">
    <property type="entry name" value="DUF7646"/>
    <property type="match status" value="1"/>
</dbReference>
<evidence type="ECO:0000256" key="4">
    <source>
        <dbReference type="ARBA" id="ARBA00023163"/>
    </source>
</evidence>
<dbReference type="EnsemblPlants" id="OPUNC05G23920.1">
    <property type="protein sequence ID" value="OPUNC05G23920.1"/>
    <property type="gene ID" value="OPUNC05G23920"/>
</dbReference>
<evidence type="ECO:0000259" key="12">
    <source>
        <dbReference type="Pfam" id="PF24657"/>
    </source>
</evidence>
<dbReference type="InterPro" id="IPR056428">
    <property type="entry name" value="WH_GTF3C1"/>
</dbReference>
<evidence type="ECO:0000259" key="13">
    <source>
        <dbReference type="Pfam" id="PF24658"/>
    </source>
</evidence>
<feature type="domain" description="B-block binding subunit of TFIIIC" evidence="7">
    <location>
        <begin position="112"/>
        <end position="197"/>
    </location>
</feature>
<evidence type="ECO:0000259" key="10">
    <source>
        <dbReference type="Pfam" id="PF24538"/>
    </source>
</evidence>